<gene>
    <name evidence="2" type="ORF">CEUSTIGMA_g1094.t1</name>
</gene>
<proteinExistence type="predicted"/>
<reference evidence="2 3" key="1">
    <citation type="submission" date="2017-08" db="EMBL/GenBank/DDBJ databases">
        <title>Acidophilic green algal genome provides insights into adaptation to an acidic environment.</title>
        <authorList>
            <person name="Hirooka S."/>
            <person name="Hirose Y."/>
            <person name="Kanesaki Y."/>
            <person name="Higuchi S."/>
            <person name="Fujiwara T."/>
            <person name="Onuma R."/>
            <person name="Era A."/>
            <person name="Ohbayashi R."/>
            <person name="Uzuka A."/>
            <person name="Nozaki H."/>
            <person name="Yoshikawa H."/>
            <person name="Miyagishima S.Y."/>
        </authorList>
    </citation>
    <scope>NUCLEOTIDE SEQUENCE [LARGE SCALE GENOMIC DNA]</scope>
    <source>
        <strain evidence="2 3">NIES-2499</strain>
    </source>
</reference>
<protein>
    <submittedName>
        <fullName evidence="2">Uncharacterized protein</fullName>
    </submittedName>
</protein>
<name>A0A250WS43_9CHLO</name>
<dbReference type="AlphaFoldDB" id="A0A250WS43"/>
<dbReference type="EMBL" id="BEGY01000004">
    <property type="protein sequence ID" value="GAX73643.1"/>
    <property type="molecule type" value="Genomic_DNA"/>
</dbReference>
<evidence type="ECO:0000313" key="2">
    <source>
        <dbReference type="EMBL" id="GAX73643.1"/>
    </source>
</evidence>
<dbReference type="Proteomes" id="UP000232323">
    <property type="component" value="Unassembled WGS sequence"/>
</dbReference>
<feature type="compositionally biased region" description="Low complexity" evidence="1">
    <location>
        <begin position="1077"/>
        <end position="1093"/>
    </location>
</feature>
<accession>A0A250WS43</accession>
<evidence type="ECO:0000313" key="3">
    <source>
        <dbReference type="Proteomes" id="UP000232323"/>
    </source>
</evidence>
<organism evidence="2 3">
    <name type="scientific">Chlamydomonas eustigma</name>
    <dbReference type="NCBI Taxonomy" id="1157962"/>
    <lineage>
        <taxon>Eukaryota</taxon>
        <taxon>Viridiplantae</taxon>
        <taxon>Chlorophyta</taxon>
        <taxon>core chlorophytes</taxon>
        <taxon>Chlorophyceae</taxon>
        <taxon>CS clade</taxon>
        <taxon>Chlamydomonadales</taxon>
        <taxon>Chlamydomonadaceae</taxon>
        <taxon>Chlamydomonas</taxon>
    </lineage>
</organism>
<evidence type="ECO:0000256" key="1">
    <source>
        <dbReference type="SAM" id="MobiDB-lite"/>
    </source>
</evidence>
<comment type="caution">
    <text evidence="2">The sequence shown here is derived from an EMBL/GenBank/DDBJ whole genome shotgun (WGS) entry which is preliminary data.</text>
</comment>
<feature type="region of interest" description="Disordered" evidence="1">
    <location>
        <begin position="192"/>
        <end position="215"/>
    </location>
</feature>
<sequence length="1102" mass="114215">MSPECMAHTPGGQGVAEDKDSCTDLMTQHGDDSIHGWLLKPPSSSSDWCRLLKHIRKSSGVPPCRRCPLEELFLTNRTAADPAVGVPPCRRCSLEELFLTNRTAVDPAVGVPPCRRCPLEELFLTNRTAVDSAVGVPPCRRCPLEELFLTNRTAVDPAMLPLIESYLQTSHLMSEAHCCECDDVMPECTLTPLSPFEEPSEETESSGSEASPRRGLETAAIRTSLQAPSFTPPFVRTGSCFADVKIPIKEAVIAELSTMARLLQIPRADKQATSAMTVKATVAAAVHSVCMAAEAEAQAASAMTVKATVAAAIHSVCMAAEAEAQAASAMTVKATVAAAIHSVCMAAEAEAQAASAMTVKATVAAAIHSVCMAAEAKEQAASAMTVKATVAAAILSVCMAAEAKEQAASAMTVKATVAAAIHSVCMAAEADAQAASAMTVKATVAAAIHSVSMAAEADAQAASAMTVKATVAAAIHSVCMAAEADAQAASAMTVKATVAAAIHSVCMAAKADAQAASAMTVKATVAAAIHSVCMAAEAKEQAASAMTVKATVAAAIHSVCMAAEAEAQAASAMTVKATVAAAIHSVCMAAEAKEQVASAMTVKATVAAAIHSVCLVAEAEAQDVGHQKCTFQRHVYQGLTSHVVAWDVEEEGDEEDVLCQEILLHRLLYCEEERKLSLEYEEEEEEEEGSMSDVLEYCSDIAVSGSEDDEVRQLFEASSSSAAAMPPCLKEGSSSSTGGMVTATAVLTTTATVAAGAAAAGSLLAGGAAIAAAAGAATLCGRAALGAMRWLSRRRPGHSSRLHTLTVQSLTPAECRERKVNYITTCDQIHKETDLLIHNDSHRECSMHPPLNHSSPMCSTPSPGPCSLHCRAWLLACPGGNAPQHTNEDGMVLAPASLPVRDSLSGSSCRISTDLDNGGDYGSLSNNKAKPRRHQLTLFSSDIDAMILKLHNSPSRPPWESGGYGAGICRTRSLDVLSGGKGAVYCMPGQHSHPSPATIKCSRHKDGQLAADEQHSCCNYHHSDHGSGSGGSGAGSWASAEGSKCTWGLEVGRSVRRWKRSKAGVWVPCCMGSGDISPTSSSPTPTTAAAAASLGGQDSWLR</sequence>
<feature type="region of interest" description="Disordered" evidence="1">
    <location>
        <begin position="1076"/>
        <end position="1102"/>
    </location>
</feature>
<dbReference type="STRING" id="1157962.A0A250WS43"/>
<keyword evidence="3" id="KW-1185">Reference proteome</keyword>